<gene>
    <name evidence="2" type="ORF">AQI88_26545</name>
</gene>
<keyword evidence="3" id="KW-1185">Reference proteome</keyword>
<dbReference type="OrthoDB" id="4217055at2"/>
<evidence type="ECO:0000313" key="2">
    <source>
        <dbReference type="EMBL" id="KUM93343.1"/>
    </source>
</evidence>
<feature type="signal peptide" evidence="1">
    <location>
        <begin position="1"/>
        <end position="26"/>
    </location>
</feature>
<dbReference type="RefSeq" id="WP_067003896.1">
    <property type="nucleotide sequence ID" value="NZ_BNDU01000003.1"/>
</dbReference>
<organism evidence="2 3">
    <name type="scientific">Streptomyces cellostaticus</name>
    <dbReference type="NCBI Taxonomy" id="67285"/>
    <lineage>
        <taxon>Bacteria</taxon>
        <taxon>Bacillati</taxon>
        <taxon>Actinomycetota</taxon>
        <taxon>Actinomycetes</taxon>
        <taxon>Kitasatosporales</taxon>
        <taxon>Streptomycetaceae</taxon>
        <taxon>Streptomyces</taxon>
    </lineage>
</organism>
<evidence type="ECO:0000256" key="1">
    <source>
        <dbReference type="SAM" id="SignalP"/>
    </source>
</evidence>
<comment type="caution">
    <text evidence="2">The sequence shown here is derived from an EMBL/GenBank/DDBJ whole genome shotgun (WGS) entry which is preliminary data.</text>
</comment>
<protein>
    <submittedName>
        <fullName evidence="2">Uncharacterized protein</fullName>
    </submittedName>
</protein>
<evidence type="ECO:0000313" key="3">
    <source>
        <dbReference type="Proteomes" id="UP000054241"/>
    </source>
</evidence>
<keyword evidence="1" id="KW-0732">Signal</keyword>
<proteinExistence type="predicted"/>
<name>A0A101NHE5_9ACTN</name>
<reference evidence="2 3" key="1">
    <citation type="submission" date="2015-10" db="EMBL/GenBank/DDBJ databases">
        <title>Draft genome sequence of Streptomyces cellostaticus DSM 40189, type strain for the species Streptomyces cellostaticus.</title>
        <authorList>
            <person name="Ruckert C."/>
            <person name="Winkler A."/>
            <person name="Kalinowski J."/>
            <person name="Kampfer P."/>
            <person name="Glaeser S."/>
        </authorList>
    </citation>
    <scope>NUCLEOTIDE SEQUENCE [LARGE SCALE GENOMIC DNA]</scope>
    <source>
        <strain evidence="2 3">DSM 40189</strain>
    </source>
</reference>
<dbReference type="Proteomes" id="UP000054241">
    <property type="component" value="Unassembled WGS sequence"/>
</dbReference>
<dbReference type="EMBL" id="LMWL01000049">
    <property type="protein sequence ID" value="KUM93343.1"/>
    <property type="molecule type" value="Genomic_DNA"/>
</dbReference>
<dbReference type="AlphaFoldDB" id="A0A101NHE5"/>
<sequence length="183" mass="18882">MRTLTRMAAVGAALAATALAAPQAIAQNAPASGQHIAGTSVQLSPKAARNAQTRALAAANPTAVSAAATLCGSGYKLDNAEQLPDSRRFGTLFTYTKYVGGVHGVCSLFDNNLGTAKHMKLKLCAGLTALGCKTDEGTFKDYAGPVKIENRDPLAVICAPVTAIMWSDGVAIIDRQRSSTACD</sequence>
<accession>A0A101NHE5</accession>
<feature type="chain" id="PRO_5007101523" evidence="1">
    <location>
        <begin position="27"/>
        <end position="183"/>
    </location>
</feature>